<name>A0A6A5VMY6_9PLEO</name>
<evidence type="ECO:0000313" key="1">
    <source>
        <dbReference type="EMBL" id="KAF1978255.1"/>
    </source>
</evidence>
<accession>A0A6A5VMY6</accession>
<proteinExistence type="predicted"/>
<protein>
    <submittedName>
        <fullName evidence="1">Uncharacterized protein</fullName>
    </submittedName>
</protein>
<gene>
    <name evidence="1" type="ORF">BU23DRAFT_254159</name>
</gene>
<keyword evidence="2" id="KW-1185">Reference proteome</keyword>
<dbReference type="AlphaFoldDB" id="A0A6A5VMY6"/>
<reference evidence="1" key="1">
    <citation type="journal article" date="2020" name="Stud. Mycol.">
        <title>101 Dothideomycetes genomes: a test case for predicting lifestyles and emergence of pathogens.</title>
        <authorList>
            <person name="Haridas S."/>
            <person name="Albert R."/>
            <person name="Binder M."/>
            <person name="Bloem J."/>
            <person name="Labutti K."/>
            <person name="Salamov A."/>
            <person name="Andreopoulos B."/>
            <person name="Baker S."/>
            <person name="Barry K."/>
            <person name="Bills G."/>
            <person name="Bluhm B."/>
            <person name="Cannon C."/>
            <person name="Castanera R."/>
            <person name="Culley D."/>
            <person name="Daum C."/>
            <person name="Ezra D."/>
            <person name="Gonzalez J."/>
            <person name="Henrissat B."/>
            <person name="Kuo A."/>
            <person name="Liang C."/>
            <person name="Lipzen A."/>
            <person name="Lutzoni F."/>
            <person name="Magnuson J."/>
            <person name="Mondo S."/>
            <person name="Nolan M."/>
            <person name="Ohm R."/>
            <person name="Pangilinan J."/>
            <person name="Park H.-J."/>
            <person name="Ramirez L."/>
            <person name="Alfaro M."/>
            <person name="Sun H."/>
            <person name="Tritt A."/>
            <person name="Yoshinaga Y."/>
            <person name="Zwiers L.-H."/>
            <person name="Turgeon B."/>
            <person name="Goodwin S."/>
            <person name="Spatafora J."/>
            <person name="Crous P."/>
            <person name="Grigoriev I."/>
        </authorList>
    </citation>
    <scope>NUCLEOTIDE SEQUENCE</scope>
    <source>
        <strain evidence="1">CBS 107.79</strain>
    </source>
</reference>
<evidence type="ECO:0000313" key="2">
    <source>
        <dbReference type="Proteomes" id="UP000800036"/>
    </source>
</evidence>
<dbReference type="EMBL" id="ML976661">
    <property type="protein sequence ID" value="KAF1978255.1"/>
    <property type="molecule type" value="Genomic_DNA"/>
</dbReference>
<dbReference type="Proteomes" id="UP000800036">
    <property type="component" value="Unassembled WGS sequence"/>
</dbReference>
<organism evidence="1 2">
    <name type="scientific">Bimuria novae-zelandiae CBS 107.79</name>
    <dbReference type="NCBI Taxonomy" id="1447943"/>
    <lineage>
        <taxon>Eukaryota</taxon>
        <taxon>Fungi</taxon>
        <taxon>Dikarya</taxon>
        <taxon>Ascomycota</taxon>
        <taxon>Pezizomycotina</taxon>
        <taxon>Dothideomycetes</taxon>
        <taxon>Pleosporomycetidae</taxon>
        <taxon>Pleosporales</taxon>
        <taxon>Massarineae</taxon>
        <taxon>Didymosphaeriaceae</taxon>
        <taxon>Bimuria</taxon>
    </lineage>
</organism>
<sequence length="178" mass="18859">MSRSTIGPLVGELFIFVLDVRRVLCLDGLHGTRLARPSSVLGSLAPDLTLDCLCGPSLVLGKTKMLPLSTHCCAATVGQEQPYRHTIPSRVPATTQNIKGTPARSVSISIIPDAMRQLPFEPGRAGAGHSSSTVLVQAVPHASDSEQRGERQGLLLVDAVIPALHCCSPIPAWALIRT</sequence>